<comment type="caution">
    <text evidence="2">The sequence shown here is derived from an EMBL/GenBank/DDBJ whole genome shotgun (WGS) entry which is preliminary data.</text>
</comment>
<evidence type="ECO:0000313" key="3">
    <source>
        <dbReference type="Proteomes" id="UP000547444"/>
    </source>
</evidence>
<keyword evidence="1" id="KW-1133">Transmembrane helix</keyword>
<sequence length="196" mass="22292">MTTTVLAILGPTLGLCGVLAGLWLGERRWKRDAGREDTKLYRSKLIETYLELWDVVNDTQQQMRRALSDGLEPRDRAKLIGGANDFMIRAGIFIERQDRILVLDYLACTNEYFDILAKRGDPNELFVSMPHYELDSNVSQMIGAQERADVLRDELRERVRLVAGMKDSGGWSPDVKPSRDLVLRLRQLEAGTEPTP</sequence>
<evidence type="ECO:0000313" key="2">
    <source>
        <dbReference type="EMBL" id="NIH98413.1"/>
    </source>
</evidence>
<evidence type="ECO:0000256" key="1">
    <source>
        <dbReference type="SAM" id="Phobius"/>
    </source>
</evidence>
<gene>
    <name evidence="2" type="ORF">FHU31_005432</name>
</gene>
<dbReference type="Proteomes" id="UP000547444">
    <property type="component" value="Unassembled WGS sequence"/>
</dbReference>
<protein>
    <recommendedName>
        <fullName evidence="4">DUF4760 domain-containing protein</fullName>
    </recommendedName>
</protein>
<keyword evidence="1" id="KW-0812">Transmembrane</keyword>
<dbReference type="RefSeq" id="WP_167163760.1">
    <property type="nucleotide sequence ID" value="NZ_JAANOW010000004.1"/>
</dbReference>
<evidence type="ECO:0008006" key="4">
    <source>
        <dbReference type="Google" id="ProtNLM"/>
    </source>
</evidence>
<dbReference type="EMBL" id="JAANOW010000004">
    <property type="protein sequence ID" value="NIH98413.1"/>
    <property type="molecule type" value="Genomic_DNA"/>
</dbReference>
<dbReference type="AlphaFoldDB" id="A0A7X5ZFQ0"/>
<reference evidence="2 3" key="1">
    <citation type="submission" date="2020-03" db="EMBL/GenBank/DDBJ databases">
        <title>Sequencing the genomes of 1000 actinobacteria strains.</title>
        <authorList>
            <person name="Klenk H.-P."/>
        </authorList>
    </citation>
    <scope>NUCLEOTIDE SEQUENCE [LARGE SCALE GENOMIC DNA]</scope>
    <source>
        <strain evidence="2 3">DSM 44556</strain>
    </source>
</reference>
<organism evidence="2 3">
    <name type="scientific">Mycolicibacterium fluoranthenivorans</name>
    <dbReference type="NCBI Taxonomy" id="258505"/>
    <lineage>
        <taxon>Bacteria</taxon>
        <taxon>Bacillati</taxon>
        <taxon>Actinomycetota</taxon>
        <taxon>Actinomycetes</taxon>
        <taxon>Mycobacteriales</taxon>
        <taxon>Mycobacteriaceae</taxon>
        <taxon>Mycolicibacterium</taxon>
    </lineage>
</organism>
<feature type="transmembrane region" description="Helical" evidence="1">
    <location>
        <begin position="6"/>
        <end position="25"/>
    </location>
</feature>
<keyword evidence="1" id="KW-0472">Membrane</keyword>
<accession>A0A7X5ZFQ0</accession>
<proteinExistence type="predicted"/>
<keyword evidence="3" id="KW-1185">Reference proteome</keyword>
<name>A0A7X5ZFQ0_9MYCO</name>